<evidence type="ECO:0000256" key="2">
    <source>
        <dbReference type="ARBA" id="ARBA00023270"/>
    </source>
</evidence>
<dbReference type="GO" id="GO:0009264">
    <property type="term" value="P:deoxyribonucleotide catabolic process"/>
    <property type="evidence" value="ECO:0007669"/>
    <property type="project" value="UniProtKB-UniRule"/>
</dbReference>
<keyword evidence="5" id="KW-1185">Reference proteome</keyword>
<dbReference type="PANTHER" id="PTHR10889">
    <property type="entry name" value="DEOXYRIBOSE-PHOSPHATE ALDOLASE"/>
    <property type="match status" value="1"/>
</dbReference>
<gene>
    <name evidence="4" type="ORF">A3SI_17504</name>
</gene>
<dbReference type="InterPro" id="IPR013785">
    <property type="entry name" value="Aldolase_TIM"/>
</dbReference>
<evidence type="ECO:0000256" key="3">
    <source>
        <dbReference type="NCBIfam" id="TIGR00126"/>
    </source>
</evidence>
<reference evidence="4 5" key="1">
    <citation type="submission" date="2012-05" db="EMBL/GenBank/DDBJ databases">
        <title>Genome sequence of Nitritalea halalkaliphila LW7.</title>
        <authorList>
            <person name="Jangir P.K."/>
            <person name="Singh A."/>
            <person name="Shivaji S."/>
            <person name="Sharma R."/>
        </authorList>
    </citation>
    <scope>NUCLEOTIDE SEQUENCE [LARGE SCALE GENOMIC DNA]</scope>
    <source>
        <strain evidence="4 5">LW7</strain>
    </source>
</reference>
<dbReference type="GO" id="GO:0005737">
    <property type="term" value="C:cytoplasm"/>
    <property type="evidence" value="ECO:0007669"/>
    <property type="project" value="InterPro"/>
</dbReference>
<dbReference type="STRING" id="1189621.A3SI_17504"/>
<dbReference type="Gene3D" id="3.20.20.70">
    <property type="entry name" value="Aldolase class I"/>
    <property type="match status" value="1"/>
</dbReference>
<dbReference type="PANTHER" id="PTHR10889:SF1">
    <property type="entry name" value="DEOXYRIBOSE-PHOSPHATE ALDOLASE"/>
    <property type="match status" value="1"/>
</dbReference>
<evidence type="ECO:0000256" key="1">
    <source>
        <dbReference type="ARBA" id="ARBA00022490"/>
    </source>
</evidence>
<dbReference type="Pfam" id="PF01791">
    <property type="entry name" value="DeoC"/>
    <property type="match status" value="1"/>
</dbReference>
<dbReference type="InterPro" id="IPR002915">
    <property type="entry name" value="DeoC/FbaB/LacD_aldolase"/>
</dbReference>
<protein>
    <recommendedName>
        <fullName evidence="3">Deoxyribose-phosphate aldolase</fullName>
        <ecNumber evidence="3">4.1.2.4</ecNumber>
    </recommendedName>
</protein>
<dbReference type="Proteomes" id="UP000005551">
    <property type="component" value="Unassembled WGS sequence"/>
</dbReference>
<dbReference type="GO" id="GO:0016052">
    <property type="term" value="P:carbohydrate catabolic process"/>
    <property type="evidence" value="ECO:0007669"/>
    <property type="project" value="TreeGrafter"/>
</dbReference>
<dbReference type="NCBIfam" id="TIGR00126">
    <property type="entry name" value="deoC"/>
    <property type="match status" value="1"/>
</dbReference>
<evidence type="ECO:0000313" key="4">
    <source>
        <dbReference type="EMBL" id="EIM73712.1"/>
    </source>
</evidence>
<evidence type="ECO:0000313" key="5">
    <source>
        <dbReference type="Proteomes" id="UP000005551"/>
    </source>
</evidence>
<comment type="caution">
    <text evidence="4">The sequence shown here is derived from an EMBL/GenBank/DDBJ whole genome shotgun (WGS) entry which is preliminary data.</text>
</comment>
<keyword evidence="1" id="KW-0963">Cytoplasm</keyword>
<organism evidence="4 5">
    <name type="scientific">Nitritalea halalkaliphila LW7</name>
    <dbReference type="NCBI Taxonomy" id="1189621"/>
    <lineage>
        <taxon>Bacteria</taxon>
        <taxon>Pseudomonadati</taxon>
        <taxon>Bacteroidota</taxon>
        <taxon>Cytophagia</taxon>
        <taxon>Cytophagales</taxon>
        <taxon>Cyclobacteriaceae</taxon>
        <taxon>Nitritalea</taxon>
    </lineage>
</organism>
<accession>I5BVW0</accession>
<keyword evidence="2" id="KW-0704">Schiff base</keyword>
<sequence>MAGSWALILLIYNPMSMEINMQEIAALAQTIEHTALKPDLDAGAIERLVDEAKAHGLFGVCVPPFWVKKAKRDIGTSPVQLVTVVGFPLGYQQTEVKMLETELALKHGADEIDVVWSLSAFKAGMTWPKIELAKLAKCCHEQEKLLKVIVETAYLSEEELKAACVLCADAGVDFVKTSTGFARRRYGGGYSYHARFSACACGNKGQWRHKNPSGCGGSYWLRGRIGSVLAPGWLSFVRLVLEWGSFEAFFCSSELSWLK</sequence>
<dbReference type="SUPFAM" id="SSF51569">
    <property type="entry name" value="Aldolase"/>
    <property type="match status" value="1"/>
</dbReference>
<name>I5BVW0_9BACT</name>
<dbReference type="SMART" id="SM01133">
    <property type="entry name" value="DeoC"/>
    <property type="match status" value="1"/>
</dbReference>
<dbReference type="EMBL" id="AJYA01000057">
    <property type="protein sequence ID" value="EIM73712.1"/>
    <property type="molecule type" value="Genomic_DNA"/>
</dbReference>
<dbReference type="AlphaFoldDB" id="I5BVW0"/>
<dbReference type="EC" id="4.1.2.4" evidence="3"/>
<dbReference type="InterPro" id="IPR011343">
    <property type="entry name" value="DeoC"/>
</dbReference>
<proteinExistence type="predicted"/>
<dbReference type="GO" id="GO:0004139">
    <property type="term" value="F:deoxyribose-phosphate aldolase activity"/>
    <property type="evidence" value="ECO:0007669"/>
    <property type="project" value="UniProtKB-UniRule"/>
</dbReference>